<dbReference type="Gene3D" id="3.90.70.80">
    <property type="match status" value="1"/>
</dbReference>
<feature type="region of interest" description="Disordered" evidence="1">
    <location>
        <begin position="617"/>
        <end position="647"/>
    </location>
</feature>
<dbReference type="CDD" id="cd22744">
    <property type="entry name" value="OTU"/>
    <property type="match status" value="1"/>
</dbReference>
<dbReference type="PANTHER" id="PTHR31569:SF4">
    <property type="entry name" value="SWIM-TYPE DOMAIN-CONTAINING PROTEIN"/>
    <property type="match status" value="1"/>
</dbReference>
<accession>A0A9R1XFA0</accession>
<name>A0A9R1XFA0_LACSA</name>
<evidence type="ECO:0000256" key="1">
    <source>
        <dbReference type="SAM" id="MobiDB-lite"/>
    </source>
</evidence>
<dbReference type="InterPro" id="IPR052579">
    <property type="entry name" value="Zinc_finger_SWIM"/>
</dbReference>
<dbReference type="AlphaFoldDB" id="A0A9R1XFA0"/>
<evidence type="ECO:0000313" key="4">
    <source>
        <dbReference type="Proteomes" id="UP000235145"/>
    </source>
</evidence>
<sequence>MVVTMLWLHGLFVGGLMSAILSFIEKMTNFYEENSNEGNEFFMGMSPFFTERVFDSLNELMGYVQNKAFSLGYVIVRRRSKKNENGVVSYVTLICDRGGEYKIKATSKNSGTKKINCPFKLVGSYIKQFDGWTLRVKCDQHNHPPAQHMEGHAYARRLKENEKKLVADLTSQNVEPRNILSILKEHDENNVSILKTIYNAQYKLRSSQNDGKTPMQVLMGILNDKKFVIEFSVNNISNELENLFFIHPLSLDIWQAFPHVLIIDATYKTNKYAMPFVEIVGVTSTNKTFSIAFAFIINEKEESYKWVLTCLRLTLEKCMQPRVIVTDRELALVNACKQVFPYATRLLCRWHITENIRKHCKTLIPSKVVWKSFRAMWSILVDSPTWTSYTENYRKLQSMLREHEDVLQYLDDVWLNKYKEMFVSVWMDQHLNFGQRTSSRVEGQHSTLKKYLQEKNYSLAKFVGAIDRFVKSQLTAINESFEKSMIVSKHEHKFSCFDLLRGNVSLKALDMLVEELQRVHQVDSSNCGCKLQNSCGLPCACMLSAYLNSGECIPLESIDVFWRKLKISPSIPMENEDICGDGKFEMFKETYNKQPKAVKKSMMRKLLDIFQPSKTHIREPAIQKNTRGRPSLKKQKQKQTDSINQAPRRCSFSTMPKFVELNNREPARHSSYITTIPDLNEIPDLKEEPDLNEIPDLNEEPDLNEIPDLKEEPQSCYNHRLIDEIQVMFHPYITHIQDVEGDGNCGFRAISVCLGYGENDWLYVRRQLLDELLSSYDAYARVFTDGIGELYTSLDFLESPAPKRYWLLMPETGILIANRFGVVLTFLTNQGSLTFFPLWKGPEEFLYHRVITISLVYGNHYVMVQLEGDCPLPTISAFWIRHKAPCAAGWETMFMSRLELYRQLKPYNPETPFITIEDC</sequence>
<dbReference type="InterPro" id="IPR018289">
    <property type="entry name" value="MULE_transposase_dom"/>
</dbReference>
<dbReference type="Proteomes" id="UP000235145">
    <property type="component" value="Unassembled WGS sequence"/>
</dbReference>
<organism evidence="3 4">
    <name type="scientific">Lactuca sativa</name>
    <name type="common">Garden lettuce</name>
    <dbReference type="NCBI Taxonomy" id="4236"/>
    <lineage>
        <taxon>Eukaryota</taxon>
        <taxon>Viridiplantae</taxon>
        <taxon>Streptophyta</taxon>
        <taxon>Embryophyta</taxon>
        <taxon>Tracheophyta</taxon>
        <taxon>Spermatophyta</taxon>
        <taxon>Magnoliopsida</taxon>
        <taxon>eudicotyledons</taxon>
        <taxon>Gunneridae</taxon>
        <taxon>Pentapetalae</taxon>
        <taxon>asterids</taxon>
        <taxon>campanulids</taxon>
        <taxon>Asterales</taxon>
        <taxon>Asteraceae</taxon>
        <taxon>Cichorioideae</taxon>
        <taxon>Cichorieae</taxon>
        <taxon>Lactucinae</taxon>
        <taxon>Lactuca</taxon>
    </lineage>
</organism>
<dbReference type="Pfam" id="PF10551">
    <property type="entry name" value="MULE"/>
    <property type="match status" value="1"/>
</dbReference>
<evidence type="ECO:0000259" key="2">
    <source>
        <dbReference type="Pfam" id="PF10551"/>
    </source>
</evidence>
<proteinExistence type="predicted"/>
<reference evidence="3 4" key="1">
    <citation type="journal article" date="2017" name="Nat. Commun.">
        <title>Genome assembly with in vitro proximity ligation data and whole-genome triplication in lettuce.</title>
        <authorList>
            <person name="Reyes-Chin-Wo S."/>
            <person name="Wang Z."/>
            <person name="Yang X."/>
            <person name="Kozik A."/>
            <person name="Arikit S."/>
            <person name="Song C."/>
            <person name="Xia L."/>
            <person name="Froenicke L."/>
            <person name="Lavelle D.O."/>
            <person name="Truco M.J."/>
            <person name="Xia R."/>
            <person name="Zhu S."/>
            <person name="Xu C."/>
            <person name="Xu H."/>
            <person name="Xu X."/>
            <person name="Cox K."/>
            <person name="Korf I."/>
            <person name="Meyers B.C."/>
            <person name="Michelmore R.W."/>
        </authorList>
    </citation>
    <scope>NUCLEOTIDE SEQUENCE [LARGE SCALE GENOMIC DNA]</scope>
    <source>
        <strain evidence="4">cv. Salinas</strain>
        <tissue evidence="3">Seedlings</tissue>
    </source>
</reference>
<protein>
    <recommendedName>
        <fullName evidence="2">MULE transposase domain-containing protein</fullName>
    </recommendedName>
</protein>
<keyword evidence="4" id="KW-1185">Reference proteome</keyword>
<dbReference type="EMBL" id="NBSK02000004">
    <property type="protein sequence ID" value="KAJ0210399.1"/>
    <property type="molecule type" value="Genomic_DNA"/>
</dbReference>
<gene>
    <name evidence="3" type="ORF">LSAT_V11C400177820</name>
</gene>
<dbReference type="PANTHER" id="PTHR31569">
    <property type="entry name" value="SWIM-TYPE DOMAIN-CONTAINING PROTEIN"/>
    <property type="match status" value="1"/>
</dbReference>
<comment type="caution">
    <text evidence="3">The sequence shown here is derived from an EMBL/GenBank/DDBJ whole genome shotgun (WGS) entry which is preliminary data.</text>
</comment>
<feature type="compositionally biased region" description="Basic residues" evidence="1">
    <location>
        <begin position="626"/>
        <end position="637"/>
    </location>
</feature>
<evidence type="ECO:0000313" key="3">
    <source>
        <dbReference type="EMBL" id="KAJ0210399.1"/>
    </source>
</evidence>
<feature type="domain" description="MULE transposase" evidence="2">
    <location>
        <begin position="260"/>
        <end position="355"/>
    </location>
</feature>